<name>A0A6J4LIB5_9ACTN</name>
<dbReference type="InterPro" id="IPR009737">
    <property type="entry name" value="Aim32/Apd1-like"/>
</dbReference>
<proteinExistence type="predicted"/>
<protein>
    <submittedName>
        <fullName evidence="2">Sucraseferredoxin family protein</fullName>
    </submittedName>
</protein>
<feature type="compositionally biased region" description="Low complexity" evidence="1">
    <location>
        <begin position="101"/>
        <end position="113"/>
    </location>
</feature>
<evidence type="ECO:0000313" key="2">
    <source>
        <dbReference type="EMBL" id="CAA9331450.1"/>
    </source>
</evidence>
<dbReference type="AlphaFoldDB" id="A0A6J4LIB5"/>
<organism evidence="2">
    <name type="scientific">uncultured Nocardioidaceae bacterium</name>
    <dbReference type="NCBI Taxonomy" id="253824"/>
    <lineage>
        <taxon>Bacteria</taxon>
        <taxon>Bacillati</taxon>
        <taxon>Actinomycetota</taxon>
        <taxon>Actinomycetes</taxon>
        <taxon>Propionibacteriales</taxon>
        <taxon>Nocardioidaceae</taxon>
        <taxon>environmental samples</taxon>
    </lineage>
</organism>
<dbReference type="Gene3D" id="3.40.30.10">
    <property type="entry name" value="Glutaredoxin"/>
    <property type="match status" value="1"/>
</dbReference>
<evidence type="ECO:0000256" key="1">
    <source>
        <dbReference type="SAM" id="MobiDB-lite"/>
    </source>
</evidence>
<dbReference type="PANTHER" id="PTHR31902:SF22">
    <property type="entry name" value="SLL1203 PROTEIN"/>
    <property type="match status" value="1"/>
</dbReference>
<dbReference type="CDD" id="cd03062">
    <property type="entry name" value="TRX_Fd_Sucrase"/>
    <property type="match status" value="1"/>
</dbReference>
<reference evidence="2" key="1">
    <citation type="submission" date="2020-02" db="EMBL/GenBank/DDBJ databases">
        <authorList>
            <person name="Meier V. D."/>
        </authorList>
    </citation>
    <scope>NUCLEOTIDE SEQUENCE</scope>
    <source>
        <strain evidence="2">AVDCRST_MAG29</strain>
    </source>
</reference>
<dbReference type="PANTHER" id="PTHR31902">
    <property type="entry name" value="ACTIN PATCHES DISTAL PROTEIN 1"/>
    <property type="match status" value="1"/>
</dbReference>
<sequence length="294" mass="31419">MTTRRWLLIEHPGPWAFDAFGGSGIDPGVRAELVSAVRDTRTRLLLIRRPGRIHRTWPRSWALVDATEGVPTRWGSWRRDADLVGVVGQLSGQASPPAPDSTPSSPSAAGSVSAVTDSADPLLLVCTHGRHDTCCAVRGRPVAAVLAARWPAQTWECSHVGGDRFAANLLLLPDGAYYGDVEPDEAVDVVSSHLAGAMSVRHLRGLSTQPPVVQAAVTAVLERFGPAGSRDVRSTGVTRLQENTWRVSLACAGPLPRAVAATVSRSQRAPALLTCHARQPSMSWQWSVSDLQVG</sequence>
<dbReference type="InterPro" id="IPR036249">
    <property type="entry name" value="Thioredoxin-like_sf"/>
</dbReference>
<gene>
    <name evidence="2" type="ORF">AVDCRST_MAG29-1077</name>
</gene>
<dbReference type="Pfam" id="PF06999">
    <property type="entry name" value="Suc_Fer-like"/>
    <property type="match status" value="1"/>
</dbReference>
<feature type="region of interest" description="Disordered" evidence="1">
    <location>
        <begin position="89"/>
        <end position="113"/>
    </location>
</feature>
<dbReference type="EMBL" id="CADCUG010000057">
    <property type="protein sequence ID" value="CAA9331450.1"/>
    <property type="molecule type" value="Genomic_DNA"/>
</dbReference>
<accession>A0A6J4LIB5</accession>
<dbReference type="SUPFAM" id="SSF52833">
    <property type="entry name" value="Thioredoxin-like"/>
    <property type="match status" value="1"/>
</dbReference>